<dbReference type="SMART" id="SM00388">
    <property type="entry name" value="HisKA"/>
    <property type="match status" value="1"/>
</dbReference>
<dbReference type="InterPro" id="IPR003660">
    <property type="entry name" value="HAMP_dom"/>
</dbReference>
<dbReference type="Pfam" id="PF00672">
    <property type="entry name" value="HAMP"/>
    <property type="match status" value="1"/>
</dbReference>
<evidence type="ECO:0000313" key="14">
    <source>
        <dbReference type="EMBL" id="ACB97003.1"/>
    </source>
</evidence>
<dbReference type="HOGENOM" id="CLU_000445_89_6_5"/>
<dbReference type="PANTHER" id="PTHR45436:SF8">
    <property type="entry name" value="HISTIDINE KINASE"/>
    <property type="match status" value="1"/>
</dbReference>
<dbReference type="InterPro" id="IPR003661">
    <property type="entry name" value="HisK_dim/P_dom"/>
</dbReference>
<dbReference type="InterPro" id="IPR004358">
    <property type="entry name" value="Sig_transdc_His_kin-like_C"/>
</dbReference>
<dbReference type="InterPro" id="IPR003594">
    <property type="entry name" value="HATPase_dom"/>
</dbReference>
<dbReference type="SMART" id="SM00387">
    <property type="entry name" value="HATPase_c"/>
    <property type="match status" value="1"/>
</dbReference>
<evidence type="ECO:0000256" key="7">
    <source>
        <dbReference type="ARBA" id="ARBA00022777"/>
    </source>
</evidence>
<dbReference type="STRING" id="395963.Bind_3446"/>
<dbReference type="GO" id="GO:0005886">
    <property type="term" value="C:plasma membrane"/>
    <property type="evidence" value="ECO:0007669"/>
    <property type="project" value="TreeGrafter"/>
</dbReference>
<dbReference type="EC" id="2.7.13.3" evidence="3"/>
<dbReference type="PROSITE" id="PS50109">
    <property type="entry name" value="HIS_KIN"/>
    <property type="match status" value="1"/>
</dbReference>
<dbReference type="CDD" id="cd00082">
    <property type="entry name" value="HisKA"/>
    <property type="match status" value="1"/>
</dbReference>
<dbReference type="Pfam" id="PF00512">
    <property type="entry name" value="HisKA"/>
    <property type="match status" value="1"/>
</dbReference>
<dbReference type="KEGG" id="bid:Bind_3446"/>
<comment type="catalytic activity">
    <reaction evidence="1">
        <text>ATP + protein L-histidine = ADP + protein N-phospho-L-histidine.</text>
        <dbReference type="EC" id="2.7.13.3"/>
    </reaction>
</comment>
<dbReference type="PANTHER" id="PTHR45436">
    <property type="entry name" value="SENSOR HISTIDINE KINASE YKOH"/>
    <property type="match status" value="1"/>
</dbReference>
<keyword evidence="10 11" id="KW-0472">Membrane</keyword>
<dbReference type="PRINTS" id="PR00344">
    <property type="entry name" value="BCTRLSENSOR"/>
</dbReference>
<dbReference type="Gene3D" id="1.10.287.130">
    <property type="match status" value="1"/>
</dbReference>
<evidence type="ECO:0000256" key="3">
    <source>
        <dbReference type="ARBA" id="ARBA00012438"/>
    </source>
</evidence>
<dbReference type="SUPFAM" id="SSF47384">
    <property type="entry name" value="Homodimeric domain of signal transducing histidine kinase"/>
    <property type="match status" value="1"/>
</dbReference>
<dbReference type="EMBL" id="CP001016">
    <property type="protein sequence ID" value="ACB97003.1"/>
    <property type="molecule type" value="Genomic_DNA"/>
</dbReference>
<keyword evidence="15" id="KW-1185">Reference proteome</keyword>
<evidence type="ECO:0000256" key="1">
    <source>
        <dbReference type="ARBA" id="ARBA00000085"/>
    </source>
</evidence>
<evidence type="ECO:0000313" key="15">
    <source>
        <dbReference type="Proteomes" id="UP000001695"/>
    </source>
</evidence>
<dbReference type="InterPro" id="IPR036890">
    <property type="entry name" value="HATPase_C_sf"/>
</dbReference>
<protein>
    <recommendedName>
        <fullName evidence="3">histidine kinase</fullName>
        <ecNumber evidence="3">2.7.13.3</ecNumber>
    </recommendedName>
</protein>
<dbReference type="RefSeq" id="WP_012386351.1">
    <property type="nucleotide sequence ID" value="NC_010581.1"/>
</dbReference>
<dbReference type="Proteomes" id="UP000001695">
    <property type="component" value="Chromosome"/>
</dbReference>
<feature type="domain" description="Histidine kinase" evidence="12">
    <location>
        <begin position="248"/>
        <end position="460"/>
    </location>
</feature>
<feature type="domain" description="HAMP" evidence="13">
    <location>
        <begin position="187"/>
        <end position="240"/>
    </location>
</feature>
<keyword evidence="4" id="KW-0597">Phosphoprotein</keyword>
<dbReference type="eggNOG" id="COG2205">
    <property type="taxonomic scope" value="Bacteria"/>
</dbReference>
<dbReference type="InterPro" id="IPR036097">
    <property type="entry name" value="HisK_dim/P_sf"/>
</dbReference>
<keyword evidence="9" id="KW-0902">Two-component regulatory system</keyword>
<dbReference type="InterPro" id="IPR005467">
    <property type="entry name" value="His_kinase_dom"/>
</dbReference>
<evidence type="ECO:0000256" key="6">
    <source>
        <dbReference type="ARBA" id="ARBA00022692"/>
    </source>
</evidence>
<evidence type="ECO:0000256" key="11">
    <source>
        <dbReference type="SAM" id="Phobius"/>
    </source>
</evidence>
<evidence type="ECO:0000256" key="5">
    <source>
        <dbReference type="ARBA" id="ARBA00022679"/>
    </source>
</evidence>
<accession>B2IER3</accession>
<dbReference type="AlphaFoldDB" id="B2IER3"/>
<gene>
    <name evidence="14" type="ordered locus">Bind_3446</name>
</gene>
<feature type="transmembrane region" description="Helical" evidence="11">
    <location>
        <begin position="166"/>
        <end position="187"/>
    </location>
</feature>
<dbReference type="Gene3D" id="3.30.565.10">
    <property type="entry name" value="Histidine kinase-like ATPase, C-terminal domain"/>
    <property type="match status" value="1"/>
</dbReference>
<name>B2IER3_BEII9</name>
<dbReference type="SUPFAM" id="SSF55874">
    <property type="entry name" value="ATPase domain of HSP90 chaperone/DNA topoisomerase II/histidine kinase"/>
    <property type="match status" value="1"/>
</dbReference>
<proteinExistence type="predicted"/>
<dbReference type="Gene3D" id="6.10.340.10">
    <property type="match status" value="1"/>
</dbReference>
<evidence type="ECO:0000256" key="10">
    <source>
        <dbReference type="ARBA" id="ARBA00023136"/>
    </source>
</evidence>
<evidence type="ECO:0000259" key="12">
    <source>
        <dbReference type="PROSITE" id="PS50109"/>
    </source>
</evidence>
<dbReference type="PROSITE" id="PS50885">
    <property type="entry name" value="HAMP"/>
    <property type="match status" value="1"/>
</dbReference>
<keyword evidence="7 14" id="KW-0418">Kinase</keyword>
<reference evidence="14 15" key="2">
    <citation type="journal article" date="2010" name="J. Bacteriol.">
        <title>Complete genome sequence of Beijerinckia indica subsp. indica.</title>
        <authorList>
            <person name="Tamas I."/>
            <person name="Dedysh S.N."/>
            <person name="Liesack W."/>
            <person name="Stott M.B."/>
            <person name="Alam M."/>
            <person name="Murrell J.C."/>
            <person name="Dunfield P.F."/>
        </authorList>
    </citation>
    <scope>NUCLEOTIDE SEQUENCE [LARGE SCALE GENOMIC DNA]</scope>
    <source>
        <strain evidence="15">ATCC 9039 / DSM 1715 / NCIMB 8712</strain>
    </source>
</reference>
<keyword evidence="5" id="KW-0808">Transferase</keyword>
<reference evidence="15" key="1">
    <citation type="submission" date="2008-03" db="EMBL/GenBank/DDBJ databases">
        <title>Complete sequence of chromosome of Beijerinckia indica subsp. indica ATCC 9039.</title>
        <authorList>
            <consortium name="US DOE Joint Genome Institute"/>
            <person name="Copeland A."/>
            <person name="Lucas S."/>
            <person name="Lapidus A."/>
            <person name="Glavina del Rio T."/>
            <person name="Dalin E."/>
            <person name="Tice H."/>
            <person name="Bruce D."/>
            <person name="Goodwin L."/>
            <person name="Pitluck S."/>
            <person name="LaButti K."/>
            <person name="Schmutz J."/>
            <person name="Larimer F."/>
            <person name="Land M."/>
            <person name="Hauser L."/>
            <person name="Kyrpides N."/>
            <person name="Mikhailova N."/>
            <person name="Dunfield P.F."/>
            <person name="Dedysh S.N."/>
            <person name="Liesack W."/>
            <person name="Saw J.H."/>
            <person name="Alam M."/>
            <person name="Chen Y."/>
            <person name="Murrell J.C."/>
            <person name="Richardson P."/>
        </authorList>
    </citation>
    <scope>NUCLEOTIDE SEQUENCE [LARGE SCALE GENOMIC DNA]</scope>
    <source>
        <strain evidence="15">ATCC 9039 / DSM 1715 / NCIMB 8712</strain>
    </source>
</reference>
<dbReference type="InterPro" id="IPR050428">
    <property type="entry name" value="TCS_sensor_his_kinase"/>
</dbReference>
<organism evidence="14 15">
    <name type="scientific">Beijerinckia indica subsp. indica (strain ATCC 9039 / DSM 1715 / NCIMB 8712)</name>
    <dbReference type="NCBI Taxonomy" id="395963"/>
    <lineage>
        <taxon>Bacteria</taxon>
        <taxon>Pseudomonadati</taxon>
        <taxon>Pseudomonadota</taxon>
        <taxon>Alphaproteobacteria</taxon>
        <taxon>Hyphomicrobiales</taxon>
        <taxon>Beijerinckiaceae</taxon>
        <taxon>Beijerinckia</taxon>
    </lineage>
</organism>
<dbReference type="Pfam" id="PF02518">
    <property type="entry name" value="HATPase_c"/>
    <property type="match status" value="1"/>
</dbReference>
<feature type="transmembrane region" description="Helical" evidence="11">
    <location>
        <begin position="20"/>
        <end position="43"/>
    </location>
</feature>
<evidence type="ECO:0000259" key="13">
    <source>
        <dbReference type="PROSITE" id="PS50885"/>
    </source>
</evidence>
<evidence type="ECO:0000256" key="2">
    <source>
        <dbReference type="ARBA" id="ARBA00004370"/>
    </source>
</evidence>
<dbReference type="GO" id="GO:0000155">
    <property type="term" value="F:phosphorelay sensor kinase activity"/>
    <property type="evidence" value="ECO:0007669"/>
    <property type="project" value="InterPro"/>
</dbReference>
<evidence type="ECO:0000256" key="4">
    <source>
        <dbReference type="ARBA" id="ARBA00022553"/>
    </source>
</evidence>
<dbReference type="OrthoDB" id="9815202at2"/>
<evidence type="ECO:0000256" key="8">
    <source>
        <dbReference type="ARBA" id="ARBA00022989"/>
    </source>
</evidence>
<sequence>MPYDLRQWPRKLFRAATFRLAILFALAVTAATSIVFLFVYLHVAVYDDKQVRAHLIEETADAAIEPMDRIQGEFERRLASDLRIVDFAGLYDKDGMLIAGNLPVLPADLPIDGGAHQLESPSFQDSDGYGGGPALFVGRTRADGTTIVLGRSLYEVHALRHIVSRALIVGVVPTILLTLIIGAVFSWRSAQRLQFINQRITSIMQGHLNERLPVKDGVDDIDHVSRAVNRMLDEIVRLLSQIKSVGDNIAHDLRTPLALMCARLERGLDSENEEDLRENAQLALRDLDRALMTITTLLRMSEIENGPLRQTFAPVDLREVCQQIFELYEPLAETKSITLQLIEKSAAPMVGDFQLLIEMVANLVDNAIKFTPVGGTVTFGAFPSRQGPVLRVADNGPGIPVNEREDIFKRFYRHDRSRHVPGNGLGLSMVAIIADLHGYDLTVGDNQPGAIFDFAPKRMDAARVYQVDPCEKDHSLMGRTTMRSFQSS</sequence>
<evidence type="ECO:0000256" key="9">
    <source>
        <dbReference type="ARBA" id="ARBA00023012"/>
    </source>
</evidence>
<keyword evidence="6 11" id="KW-0812">Transmembrane</keyword>
<comment type="subcellular location">
    <subcellularLocation>
        <location evidence="2">Membrane</location>
    </subcellularLocation>
</comment>
<keyword evidence="8 11" id="KW-1133">Transmembrane helix</keyword>